<reference evidence="2 3" key="1">
    <citation type="submission" date="2017-09" db="EMBL/GenBank/DDBJ databases">
        <title>Genome sequencing of Besnoitia besnoiti strain Bb-Ger1.</title>
        <authorList>
            <person name="Schares G."/>
            <person name="Venepally P."/>
            <person name="Lorenzi H.A."/>
        </authorList>
    </citation>
    <scope>NUCLEOTIDE SEQUENCE [LARGE SCALE GENOMIC DNA]</scope>
    <source>
        <strain evidence="2 3">Bb-Ger1</strain>
    </source>
</reference>
<feature type="compositionally biased region" description="Low complexity" evidence="1">
    <location>
        <begin position="917"/>
        <end position="930"/>
    </location>
</feature>
<feature type="compositionally biased region" description="Polar residues" evidence="1">
    <location>
        <begin position="219"/>
        <end position="229"/>
    </location>
</feature>
<proteinExistence type="predicted"/>
<organism evidence="2 3">
    <name type="scientific">Besnoitia besnoiti</name>
    <name type="common">Apicomplexan protozoan</name>
    <dbReference type="NCBI Taxonomy" id="94643"/>
    <lineage>
        <taxon>Eukaryota</taxon>
        <taxon>Sar</taxon>
        <taxon>Alveolata</taxon>
        <taxon>Apicomplexa</taxon>
        <taxon>Conoidasida</taxon>
        <taxon>Coccidia</taxon>
        <taxon>Eucoccidiorida</taxon>
        <taxon>Eimeriorina</taxon>
        <taxon>Sarcocystidae</taxon>
        <taxon>Besnoitia</taxon>
    </lineage>
</organism>
<protein>
    <submittedName>
        <fullName evidence="2">Uncharacterized protein</fullName>
    </submittedName>
</protein>
<feature type="region of interest" description="Disordered" evidence="1">
    <location>
        <begin position="801"/>
        <end position="1010"/>
    </location>
</feature>
<gene>
    <name evidence="2" type="ORF">BESB_067720</name>
</gene>
<name>A0A2A9MA11_BESBE</name>
<comment type="caution">
    <text evidence="2">The sequence shown here is derived from an EMBL/GenBank/DDBJ whole genome shotgun (WGS) entry which is preliminary data.</text>
</comment>
<feature type="region of interest" description="Disordered" evidence="1">
    <location>
        <begin position="571"/>
        <end position="638"/>
    </location>
</feature>
<feature type="compositionally biased region" description="Low complexity" evidence="1">
    <location>
        <begin position="481"/>
        <end position="497"/>
    </location>
</feature>
<feature type="compositionally biased region" description="Basic and acidic residues" evidence="1">
    <location>
        <begin position="364"/>
        <end position="433"/>
    </location>
</feature>
<feature type="compositionally biased region" description="Low complexity" evidence="1">
    <location>
        <begin position="843"/>
        <end position="857"/>
    </location>
</feature>
<dbReference type="RefSeq" id="XP_029218748.1">
    <property type="nucleotide sequence ID" value="XM_029365165.1"/>
</dbReference>
<feature type="compositionally biased region" description="Basic and acidic residues" evidence="1">
    <location>
        <begin position="903"/>
        <end position="913"/>
    </location>
</feature>
<feature type="compositionally biased region" description="Basic and acidic residues" evidence="1">
    <location>
        <begin position="601"/>
        <end position="610"/>
    </location>
</feature>
<feature type="compositionally biased region" description="Basic and acidic residues" evidence="1">
    <location>
        <begin position="1200"/>
        <end position="1232"/>
    </location>
</feature>
<evidence type="ECO:0000313" key="3">
    <source>
        <dbReference type="Proteomes" id="UP000224006"/>
    </source>
</evidence>
<feature type="compositionally biased region" description="Basic and acidic residues" evidence="1">
    <location>
        <begin position="17"/>
        <end position="27"/>
    </location>
</feature>
<feature type="region of interest" description="Disordered" evidence="1">
    <location>
        <begin position="17"/>
        <end position="121"/>
    </location>
</feature>
<feature type="compositionally biased region" description="Basic and acidic residues" evidence="1">
    <location>
        <begin position="1248"/>
        <end position="1274"/>
    </location>
</feature>
<feature type="compositionally biased region" description="Low complexity" evidence="1">
    <location>
        <begin position="534"/>
        <end position="551"/>
    </location>
</feature>
<dbReference type="GeneID" id="40311698"/>
<feature type="compositionally biased region" description="Basic and acidic residues" evidence="1">
    <location>
        <begin position="617"/>
        <end position="626"/>
    </location>
</feature>
<feature type="compositionally biased region" description="Basic and acidic residues" evidence="1">
    <location>
        <begin position="708"/>
        <end position="754"/>
    </location>
</feature>
<feature type="compositionally biased region" description="Low complexity" evidence="1">
    <location>
        <begin position="100"/>
        <end position="118"/>
    </location>
</feature>
<feature type="compositionally biased region" description="Basic and acidic residues" evidence="1">
    <location>
        <begin position="314"/>
        <end position="329"/>
    </location>
</feature>
<feature type="compositionally biased region" description="Basic and acidic residues" evidence="1">
    <location>
        <begin position="255"/>
        <end position="265"/>
    </location>
</feature>
<feature type="region of interest" description="Disordered" evidence="1">
    <location>
        <begin position="1178"/>
        <end position="1232"/>
    </location>
</feature>
<feature type="compositionally biased region" description="Low complexity" evidence="1">
    <location>
        <begin position="971"/>
        <end position="985"/>
    </location>
</feature>
<dbReference type="EMBL" id="NWUJ01000006">
    <property type="protein sequence ID" value="PFH34739.1"/>
    <property type="molecule type" value="Genomic_DNA"/>
</dbReference>
<dbReference type="VEuPathDB" id="ToxoDB:BESB_067720"/>
<evidence type="ECO:0000313" key="2">
    <source>
        <dbReference type="EMBL" id="PFH34739.1"/>
    </source>
</evidence>
<feature type="compositionally biased region" description="Low complexity" evidence="1">
    <location>
        <begin position="138"/>
        <end position="199"/>
    </location>
</feature>
<evidence type="ECO:0000256" key="1">
    <source>
        <dbReference type="SAM" id="MobiDB-lite"/>
    </source>
</evidence>
<feature type="compositionally biased region" description="Low complexity" evidence="1">
    <location>
        <begin position="589"/>
        <end position="600"/>
    </location>
</feature>
<sequence>MPARLFPGLRASAELLRESDGGAHAEKPCAPAARGAEKAPRPTNLPPAGRRSGSREPFSLAHSDREEGPSSERARSREIGPAPTRSPLPPPLPRKGGGAKPQKSPSLGRSSSSSSLSSAAAFAHPVHASFASQLRRSSLLSGASAASRSVSPGAARLGAVSPFSRRPPSSGSARHPPSKPSVLSASTSSAHSAASSAPARDVAGRKAGAGCRGDAQPACSKSTATSSLRATRRAPEAADEDSPAGLATRSGSTSRTRDSDKEGVPGDRTLPQSSPPTVSASAGFSASGSFSALSRASPFPTLRGAASASVPPARKREEEAEGARRRGEAVRVLSPSEFAREGRAAGAERRCPVSPRRGGAEAAEMAREREAALRRRDAQDRRCGAEEGARRGLRERAQLQIPAHERTREARDRSGGTLEAGDRGREAESDESAHPLSRGRLSASGPRRSSLSGGHSSEAKTGDFETPWALGPTSPSRRRSSSASSFPSSFSSCPSLRRCGEGGAGAAEAPRSPQARGAAFASPRARSSRGGDRAAGAAAREGERLSGAAAAFHEEESFRHPAFSAAYYSPSSLRRPSFGCESSAASPTAAGRQQAQSAAARCDEGERRSAEASSHARRGEEQEAKTAGRVSSSWLEQDPLFRELTMRDARVVRELPVDLLLDDSDPLGPGAQRRQVSPRGREAETRGAAASEGHARKRAAQGMGGEADLDRHGEKERDSLLRKLQSREELTKRRLEGATIEAQREAGGRGDADHGPSASSLPRGDCLSRFGRGRGLAAPQRQTPVDWAVEEDFRELSWEARKEERRGSFSGLGGATAGIASSGSQVAPTGFHARAPSFDRQQASARVAASVGASRSSLSTPTASHSPKITASASSALRVRSRDSETKKAGGRRAFVSLLPPPARRERPLDGKPELQAASSAAGEPAAAYSRLREGSVAAPAAAKKQRGGAERSSEKRLASRHAAAPTGCLPAASAPAAGPETAAARARRCGSFEERKTGAEGGAARGLEAEGRRLQETGGEVHAGEEGQAASMIGHRSRRKMFKDSAEEGQAKMCETAGEEDDQTQLPFEKMGSQSFSPTCLACPSASRGVRTPEGAARQQLPGESEKGPETRETETTQRKVTFSPLRSWHSMCRGVLTVLLLLWRLLTSSYDSLMSQGGVDSLLTVLRDAQEDDVAEAARRREAAGKGDRNARAQTEAKGQEEIGGGRRENEGGHAEKGGSGRRDEAADTSERRGWCLYGRRWEKRGIGGEPGRASEPHEEEAGSPRAGEHTKGFTFRESFAFLFRGRARRGHQRLRAVEGEGRGDEDFTKERNPTQRGGEAREAREEGAQRPPPVAEEGLRAEETAHASGKETSCRGGDQGALSTAGFSARLSSIAILACVGGLCAAFLFGQILFSEEEAFDSEFFSDIDVM</sequence>
<dbReference type="KEGG" id="bbes:BESB_067720"/>
<feature type="compositionally biased region" description="Basic and acidic residues" evidence="1">
    <location>
        <begin position="1340"/>
        <end position="1356"/>
    </location>
</feature>
<feature type="compositionally biased region" description="Basic and acidic residues" evidence="1">
    <location>
        <begin position="948"/>
        <end position="958"/>
    </location>
</feature>
<feature type="region of interest" description="Disordered" evidence="1">
    <location>
        <begin position="1297"/>
        <end position="1362"/>
    </location>
</feature>
<feature type="compositionally biased region" description="Low complexity" evidence="1">
    <location>
        <begin position="515"/>
        <end position="525"/>
    </location>
</feature>
<feature type="compositionally biased region" description="Pro residues" evidence="1">
    <location>
        <begin position="84"/>
        <end position="93"/>
    </location>
</feature>
<feature type="compositionally biased region" description="Basic and acidic residues" evidence="1">
    <location>
        <begin position="1178"/>
        <end position="1193"/>
    </location>
</feature>
<feature type="compositionally biased region" description="Basic and acidic residues" evidence="1">
    <location>
        <begin position="1298"/>
        <end position="1331"/>
    </location>
</feature>
<feature type="compositionally biased region" description="Basic and acidic residues" evidence="1">
    <location>
        <begin position="62"/>
        <end position="78"/>
    </location>
</feature>
<feature type="compositionally biased region" description="Low complexity" evidence="1">
    <location>
        <begin position="279"/>
        <end position="297"/>
    </location>
</feature>
<feature type="compositionally biased region" description="Basic and acidic residues" evidence="1">
    <location>
        <begin position="1105"/>
        <end position="1119"/>
    </location>
</feature>
<feature type="region of interest" description="Disordered" evidence="1">
    <location>
        <begin position="659"/>
        <end position="783"/>
    </location>
</feature>
<keyword evidence="3" id="KW-1185">Reference proteome</keyword>
<feature type="region of interest" description="Disordered" evidence="1">
    <location>
        <begin position="1085"/>
        <end position="1120"/>
    </location>
</feature>
<feature type="compositionally biased region" description="Polar residues" evidence="1">
    <location>
        <begin position="858"/>
        <end position="869"/>
    </location>
</feature>
<dbReference type="Proteomes" id="UP000224006">
    <property type="component" value="Chromosome VI"/>
</dbReference>
<feature type="region of interest" description="Disordered" evidence="1">
    <location>
        <begin position="1248"/>
        <end position="1275"/>
    </location>
</feature>
<accession>A0A2A9MA11</accession>
<feature type="region of interest" description="Disordered" evidence="1">
    <location>
        <begin position="138"/>
        <end position="554"/>
    </location>
</feature>
<feature type="compositionally biased region" description="Basic and acidic residues" evidence="1">
    <location>
        <begin position="338"/>
        <end position="351"/>
    </location>
</feature>